<keyword evidence="1" id="KW-0175">Coiled coil</keyword>
<keyword evidence="3" id="KW-1185">Reference proteome</keyword>
<dbReference type="Gene3D" id="1.25.40.10">
    <property type="entry name" value="Tetratricopeptide repeat domain"/>
    <property type="match status" value="3"/>
</dbReference>
<protein>
    <submittedName>
        <fullName evidence="2">Uncharacterized protein</fullName>
    </submittedName>
</protein>
<evidence type="ECO:0000256" key="1">
    <source>
        <dbReference type="SAM" id="Coils"/>
    </source>
</evidence>
<dbReference type="OrthoDB" id="199979at2"/>
<sequence length="754" mass="86880">MNIDDMEGLDEETRKKIEELQKVTLEKDGVELFVAAQVTFGKLLFDNGFNSRAITAYSNIQRSYDSNLYAATQYTIGEILENEGETKKALKYLKNIEHSDDPKIYAAAQYYIGFILSESNDIKGAVSIWSAIKRSDSIKAYVESQFDIGFYLKESGDIEGAISAWRNIDRLDDPELYSQAQFNIGSNLLEINKIEEALTVWRNIDKFGNPEAYAKAQLRIGSTLTERGDYQGGLLAWCNIEREDNLEAYAKAQFKVASFLIDFEYIQAAIVELQLIKLIDDAEAYAKAQFNIGFLLDKNNDVEGALKAFRNIKRDNDIEAYGKAQYAIGGILISYSPLTDYSAAKTSFELARKMFPYEAQCYIRICEILNSLETESFGLSALKLLNTVLNIIKILTLDFNKYDNEEKPFERKLAHYTSTYTSNLLIGDNKKKRSPSLFRLNTINNVNDPSEGQLLVRKLKEIKSNEFYPLDFNERSHAFIGCFTFNNDSLNQFRLYGKEKDKEASGMSLVFRKDFFQSENFIGGISHLSIGRDTSENISDPNKNNVHLNSIKLEDGEKSKEVLKRPVMRCVYLDPTSEYFHLAQRNRLTFFREFGDKVIVVNGTKRLQAEYEWKLYEKYIDNITSKFKKGYETLKVIYKEVEQEIDSIRVNLDASKAEELIGFTEEILLPLKYLIKHSAFREEQECRMIYITSIDRPEVIMEYGSFLYVEYEPSVKDHLDKIYIAPAALHHKRYFDHILKDVDVPVEKSENVFR</sequence>
<dbReference type="EMBL" id="QJSU01000001">
    <property type="protein sequence ID" value="PYE40773.1"/>
    <property type="molecule type" value="Genomic_DNA"/>
</dbReference>
<evidence type="ECO:0000313" key="3">
    <source>
        <dbReference type="Proteomes" id="UP000247746"/>
    </source>
</evidence>
<feature type="coiled-coil region" evidence="1">
    <location>
        <begin position="631"/>
        <end position="658"/>
    </location>
</feature>
<proteinExistence type="predicted"/>
<dbReference type="SUPFAM" id="SSF48452">
    <property type="entry name" value="TPR-like"/>
    <property type="match status" value="2"/>
</dbReference>
<name>A0A2V4UKQ9_9GAMM</name>
<dbReference type="RefSeq" id="WP_110921761.1">
    <property type="nucleotide sequence ID" value="NZ_QJSU01000001.1"/>
</dbReference>
<dbReference type="AlphaFoldDB" id="A0A2V4UKQ9"/>
<evidence type="ECO:0000313" key="2">
    <source>
        <dbReference type="EMBL" id="PYE40773.1"/>
    </source>
</evidence>
<dbReference type="Proteomes" id="UP000247746">
    <property type="component" value="Unassembled WGS sequence"/>
</dbReference>
<reference evidence="2 3" key="1">
    <citation type="submission" date="2018-06" db="EMBL/GenBank/DDBJ databases">
        <title>Genomic Encyclopedia of Type Strains, Phase III (KMG-III): the genomes of soil and plant-associated and newly described type strains.</title>
        <authorList>
            <person name="Whitman W."/>
        </authorList>
    </citation>
    <scope>NUCLEOTIDE SEQUENCE [LARGE SCALE GENOMIC DNA]</scope>
    <source>
        <strain evidence="2 3">CECT 5889</strain>
    </source>
</reference>
<gene>
    <name evidence="2" type="ORF">DFP82_10186</name>
</gene>
<organism evidence="2 3">
    <name type="scientific">Psychrobacter fozii</name>
    <dbReference type="NCBI Taxonomy" id="198480"/>
    <lineage>
        <taxon>Bacteria</taxon>
        <taxon>Pseudomonadati</taxon>
        <taxon>Pseudomonadota</taxon>
        <taxon>Gammaproteobacteria</taxon>
        <taxon>Moraxellales</taxon>
        <taxon>Moraxellaceae</taxon>
        <taxon>Psychrobacter</taxon>
    </lineage>
</organism>
<comment type="caution">
    <text evidence="2">The sequence shown here is derived from an EMBL/GenBank/DDBJ whole genome shotgun (WGS) entry which is preliminary data.</text>
</comment>
<dbReference type="InterPro" id="IPR011990">
    <property type="entry name" value="TPR-like_helical_dom_sf"/>
</dbReference>
<accession>A0A2V4UKQ9</accession>